<accession>A0A6N3D2D9</accession>
<gene>
    <name evidence="1" type="ORF">CALFYP39_01707</name>
</gene>
<reference evidence="1" key="1">
    <citation type="submission" date="2019-11" db="EMBL/GenBank/DDBJ databases">
        <authorList>
            <person name="Feng L."/>
        </authorList>
    </citation>
    <scope>NUCLEOTIDE SEQUENCE</scope>
    <source>
        <strain evidence="1">CaerofaciensLFYP39</strain>
    </source>
</reference>
<dbReference type="EMBL" id="CACRTW010000032">
    <property type="protein sequence ID" value="VYU21179.1"/>
    <property type="molecule type" value="Genomic_DNA"/>
</dbReference>
<sequence length="160" mass="18196">MQITKLANYTVTTSINQTFAIEINENRNDDGRVSYTVAFTDLSADSAWSDSFIESFETVEFADAYVQEWVNKNACKEIVPELTVVIDSATSTTETGIIHEYTLRRCVSVWRTGYIDVNYEVVHEWGEMNDGSICNSNHGYDVFERDNLTDARELFGGFNE</sequence>
<dbReference type="AlphaFoldDB" id="A0A6N3D2D9"/>
<proteinExistence type="predicted"/>
<name>A0A6N3D2D9_9ACTN</name>
<protein>
    <submittedName>
        <fullName evidence="1">Uncharacterized protein</fullName>
    </submittedName>
</protein>
<evidence type="ECO:0000313" key="1">
    <source>
        <dbReference type="EMBL" id="VYU21179.1"/>
    </source>
</evidence>
<dbReference type="RefSeq" id="WP_156600107.1">
    <property type="nucleotide sequence ID" value="NZ_CACRTW010000032.1"/>
</dbReference>
<organism evidence="1">
    <name type="scientific">Collinsella aerofaciens</name>
    <dbReference type="NCBI Taxonomy" id="74426"/>
    <lineage>
        <taxon>Bacteria</taxon>
        <taxon>Bacillati</taxon>
        <taxon>Actinomycetota</taxon>
        <taxon>Coriobacteriia</taxon>
        <taxon>Coriobacteriales</taxon>
        <taxon>Coriobacteriaceae</taxon>
        <taxon>Collinsella</taxon>
    </lineage>
</organism>